<dbReference type="PANTHER" id="PTHR44688">
    <property type="entry name" value="DNA-BINDING TRANSCRIPTIONAL ACTIVATOR DEVR_DOSR"/>
    <property type="match status" value="1"/>
</dbReference>
<dbReference type="CDD" id="cd06170">
    <property type="entry name" value="LuxR_C_like"/>
    <property type="match status" value="1"/>
</dbReference>
<dbReference type="AlphaFoldDB" id="A0A844XDR2"/>
<accession>A0A844XDR2</accession>
<reference evidence="6 7" key="1">
    <citation type="submission" date="2019-12" db="EMBL/GenBank/DDBJ databases">
        <authorList>
            <person name="Lee S.D."/>
        </authorList>
    </citation>
    <scope>NUCLEOTIDE SEQUENCE [LARGE SCALE GENOMIC DNA]</scope>
    <source>
        <strain evidence="6 7">GH3-10</strain>
    </source>
</reference>
<proteinExistence type="predicted"/>
<reference evidence="6 7" key="2">
    <citation type="submission" date="2020-02" db="EMBL/GenBank/DDBJ databases">
        <title>Erythrobacter dongmakensis sp. nov., isolated from a tidal mudflat.</title>
        <authorList>
            <person name="Kim I.S."/>
        </authorList>
    </citation>
    <scope>NUCLEOTIDE SEQUENCE [LARGE SCALE GENOMIC DNA]</scope>
    <source>
        <strain evidence="6 7">GH3-10</strain>
    </source>
</reference>
<name>A0A844XDR2_9SPHN</name>
<dbReference type="InterPro" id="IPR016032">
    <property type="entry name" value="Sig_transdc_resp-reg_C-effctor"/>
</dbReference>
<keyword evidence="4" id="KW-1133">Transmembrane helix</keyword>
<evidence type="ECO:0000256" key="2">
    <source>
        <dbReference type="ARBA" id="ARBA00023125"/>
    </source>
</evidence>
<evidence type="ECO:0000313" key="6">
    <source>
        <dbReference type="EMBL" id="MWV27889.1"/>
    </source>
</evidence>
<keyword evidence="4" id="KW-0812">Transmembrane</keyword>
<feature type="domain" description="HTH luxR-type" evidence="5">
    <location>
        <begin position="7"/>
        <end position="72"/>
    </location>
</feature>
<keyword evidence="3" id="KW-0804">Transcription</keyword>
<dbReference type="InterPro" id="IPR036388">
    <property type="entry name" value="WH-like_DNA-bd_sf"/>
</dbReference>
<dbReference type="Pfam" id="PF00196">
    <property type="entry name" value="GerE"/>
    <property type="match status" value="1"/>
</dbReference>
<dbReference type="Gene3D" id="1.10.10.10">
    <property type="entry name" value="Winged helix-like DNA-binding domain superfamily/Winged helix DNA-binding domain"/>
    <property type="match status" value="1"/>
</dbReference>
<organism evidence="6 7">
    <name type="scientific">Aurantiacibacter rhizosphaerae</name>
    <dbReference type="NCBI Taxonomy" id="2691582"/>
    <lineage>
        <taxon>Bacteria</taxon>
        <taxon>Pseudomonadati</taxon>
        <taxon>Pseudomonadota</taxon>
        <taxon>Alphaproteobacteria</taxon>
        <taxon>Sphingomonadales</taxon>
        <taxon>Erythrobacteraceae</taxon>
        <taxon>Aurantiacibacter</taxon>
    </lineage>
</organism>
<gene>
    <name evidence="6" type="ORF">GRF63_08215</name>
</gene>
<feature type="transmembrane region" description="Helical" evidence="4">
    <location>
        <begin position="146"/>
        <end position="170"/>
    </location>
</feature>
<dbReference type="GO" id="GO:0006355">
    <property type="term" value="P:regulation of DNA-templated transcription"/>
    <property type="evidence" value="ECO:0007669"/>
    <property type="project" value="InterPro"/>
</dbReference>
<keyword evidence="1" id="KW-0805">Transcription regulation</keyword>
<keyword evidence="2" id="KW-0238">DNA-binding</keyword>
<evidence type="ECO:0000256" key="1">
    <source>
        <dbReference type="ARBA" id="ARBA00023015"/>
    </source>
</evidence>
<dbReference type="PROSITE" id="PS50043">
    <property type="entry name" value="HTH_LUXR_2"/>
    <property type="match status" value="1"/>
</dbReference>
<evidence type="ECO:0000259" key="5">
    <source>
        <dbReference type="PROSITE" id="PS50043"/>
    </source>
</evidence>
<evidence type="ECO:0000313" key="7">
    <source>
        <dbReference type="Proteomes" id="UP000461409"/>
    </source>
</evidence>
<evidence type="ECO:0000256" key="4">
    <source>
        <dbReference type="SAM" id="Phobius"/>
    </source>
</evidence>
<comment type="caution">
    <text evidence="6">The sequence shown here is derived from an EMBL/GenBank/DDBJ whole genome shotgun (WGS) entry which is preliminary data.</text>
</comment>
<dbReference type="SMART" id="SM00421">
    <property type="entry name" value="HTH_LUXR"/>
    <property type="match status" value="1"/>
</dbReference>
<dbReference type="PRINTS" id="PR00038">
    <property type="entry name" value="HTHLUXR"/>
</dbReference>
<keyword evidence="4" id="KW-0472">Membrane</keyword>
<sequence length="175" mass="19244">MRQVQETSDLLDDLTDKQREVLDLLVQHMTSKQIARELGISPHTVDQRIVSARRKFGVETRNELAAAYMAALPSNAPAIYDKSVYQSSQVENDGQPADNNGGLDAVLDESEVLAPPGEPPVSTKPYIYYRVVPESFEGRSGYFWRLIAIVGITLGLLIATLVGLAIFAALSELLR</sequence>
<evidence type="ECO:0000256" key="3">
    <source>
        <dbReference type="ARBA" id="ARBA00023163"/>
    </source>
</evidence>
<dbReference type="GO" id="GO:0003677">
    <property type="term" value="F:DNA binding"/>
    <property type="evidence" value="ECO:0007669"/>
    <property type="project" value="UniProtKB-KW"/>
</dbReference>
<dbReference type="PANTHER" id="PTHR44688:SF16">
    <property type="entry name" value="DNA-BINDING TRANSCRIPTIONAL ACTIVATOR DEVR_DOSR"/>
    <property type="match status" value="1"/>
</dbReference>
<dbReference type="SUPFAM" id="SSF46894">
    <property type="entry name" value="C-terminal effector domain of the bipartite response regulators"/>
    <property type="match status" value="1"/>
</dbReference>
<dbReference type="EMBL" id="WUBR01000002">
    <property type="protein sequence ID" value="MWV27889.1"/>
    <property type="molecule type" value="Genomic_DNA"/>
</dbReference>
<protein>
    <submittedName>
        <fullName evidence="6">Helix-turn-helix transcriptional regulator</fullName>
    </submittedName>
</protein>
<keyword evidence="7" id="KW-1185">Reference proteome</keyword>
<dbReference type="InterPro" id="IPR000792">
    <property type="entry name" value="Tscrpt_reg_LuxR_C"/>
</dbReference>
<dbReference type="Proteomes" id="UP000461409">
    <property type="component" value="Unassembled WGS sequence"/>
</dbReference>